<dbReference type="Proteomes" id="UP000805704">
    <property type="component" value="Chromosome 17"/>
</dbReference>
<keyword evidence="1" id="KW-0418">Kinase</keyword>
<accession>A0ACB7F8P0</accession>
<evidence type="ECO:0000313" key="2">
    <source>
        <dbReference type="Proteomes" id="UP000805704"/>
    </source>
</evidence>
<evidence type="ECO:0000313" key="1">
    <source>
        <dbReference type="EMBL" id="KAG8009411.1"/>
    </source>
</evidence>
<sequence>MAPIHVLRCCQRFLAWIPVIFIALVVCWSYYAYVVELCIFTIPSIGEKIVYLIFFHLSFIMFVWSYWKTIFTKPANPSKEFCLPKAEKERYEKEERPESQQEILWRAATSLPLYTRTGAGAIRYCDRCQVIKPDRCHHCSACDMCVLKMDHHCPWVNNCVGFSNYKFFILFLAYSLVYCLFIAATVLQYFIKFWTLCRRKSAENCPKNELPDTHAKFHVLFLFFVAAMFCISILSLFSYHLWLVGKNRSTIEAFRAPVFRTGSDKNGFSLGFRKNITQVFGDQKKYWLLPIFTSQGDGLTFPTRLVNADVEQATVTLEPEPNKSVADVPASPLSESQNRLLSNDQHANSIGDHLANNTLESELDVFGIILYSVLTFMATVSMLVYIEECIYIYRKVPVNKKSVIIWVNGAAPVIGTMSCLGMWIPRATMFTDMTSACYFAVVVFKFLILMLEEVGGDEAFLKRAGRHKLKISTGPCCCCCLCLPYVAITRRSLFLLKLGSFQFALMKIVFTILSIVLYTNGTFDLSDVSTIMFMHLRTTLRSLKIIPKYAMYQLVLILSQLQTAIINILALNGTIACTPPFSSAARGYSRENACEKTSYMFLRKELPVRLANTMREVNLLPDNLLSQPSVRLVQKWYMQSFVELLDYENRKPEDPHALNDFLELLIEIRNRHNDVVPTMAQGVIEYKEKFGFDPFISSNIQYFLDRFYTNRISFRMLINQHTLLFGNDTNPAHPKHIGSIDPTCSVAEVVSDAYDTAKMLCEKYYLASPELKIEEFNMKAPKKPIQAVYVPSHLFHMLFELFKNSMRATVELHENSAEGLPPVKAKVTLGKEDLSIKISDRGGGVPLRKIDRLFNYMYSTAPTPSLEPGAVPLALSSESFERLPVFNKSAWRHYKTSPEADDWSNPSKEPRDASKSNYKANR</sequence>
<organism evidence="1 2">
    <name type="scientific">Nibea albiflora</name>
    <name type="common">Yellow drum</name>
    <name type="synonym">Corvina albiflora</name>
    <dbReference type="NCBI Taxonomy" id="240163"/>
    <lineage>
        <taxon>Eukaryota</taxon>
        <taxon>Metazoa</taxon>
        <taxon>Chordata</taxon>
        <taxon>Craniata</taxon>
        <taxon>Vertebrata</taxon>
        <taxon>Euteleostomi</taxon>
        <taxon>Actinopterygii</taxon>
        <taxon>Neopterygii</taxon>
        <taxon>Teleostei</taxon>
        <taxon>Neoteleostei</taxon>
        <taxon>Acanthomorphata</taxon>
        <taxon>Eupercaria</taxon>
        <taxon>Sciaenidae</taxon>
        <taxon>Nibea</taxon>
    </lineage>
</organism>
<keyword evidence="1" id="KW-0808">Transferase</keyword>
<name>A0ACB7F8P0_NIBAL</name>
<protein>
    <submittedName>
        <fullName evidence="1">[Pyruvate dehydrogenase (Acetyl-transferring)] kinase isozyme 3</fullName>
    </submittedName>
</protein>
<dbReference type="EMBL" id="CM024805">
    <property type="protein sequence ID" value="KAG8009411.1"/>
    <property type="molecule type" value="Genomic_DNA"/>
</dbReference>
<comment type="caution">
    <text evidence="1">The sequence shown here is derived from an EMBL/GenBank/DDBJ whole genome shotgun (WGS) entry which is preliminary data.</text>
</comment>
<keyword evidence="2" id="KW-1185">Reference proteome</keyword>
<gene>
    <name evidence="1" type="primary">PDK3</name>
    <name evidence="1" type="ORF">GBF38_017688</name>
</gene>
<proteinExistence type="predicted"/>
<reference evidence="1" key="1">
    <citation type="submission" date="2020-04" db="EMBL/GenBank/DDBJ databases">
        <title>A chromosome-scale assembly and high-density genetic map of the yellow drum (Nibea albiflora) genome.</title>
        <authorList>
            <person name="Xu D."/>
            <person name="Zhang W."/>
            <person name="Chen R."/>
            <person name="Tan P."/>
            <person name="Wang L."/>
            <person name="Song H."/>
            <person name="Tian L."/>
            <person name="Zhu Q."/>
            <person name="Wang B."/>
        </authorList>
    </citation>
    <scope>NUCLEOTIDE SEQUENCE</scope>
    <source>
        <strain evidence="1">ZJHYS-2018</strain>
    </source>
</reference>